<gene>
    <name evidence="1" type="ORF">GCK32_021605</name>
</gene>
<comment type="caution">
    <text evidence="1">The sequence shown here is derived from an EMBL/GenBank/DDBJ whole genome shotgun (WGS) entry which is preliminary data.</text>
</comment>
<accession>A0AAN8F1E8</accession>
<proteinExistence type="predicted"/>
<protein>
    <submittedName>
        <fullName evidence="1">Uncharacterized protein</fullName>
    </submittedName>
</protein>
<sequence length="36" mass="3786">MVQVNVVSMGSSGIAKPENLPKIGSYVYMLAFAAVI</sequence>
<organism evidence="1 2">
    <name type="scientific">Trichostrongylus colubriformis</name>
    <name type="common">Black scour worm</name>
    <dbReference type="NCBI Taxonomy" id="6319"/>
    <lineage>
        <taxon>Eukaryota</taxon>
        <taxon>Metazoa</taxon>
        <taxon>Ecdysozoa</taxon>
        <taxon>Nematoda</taxon>
        <taxon>Chromadorea</taxon>
        <taxon>Rhabditida</taxon>
        <taxon>Rhabditina</taxon>
        <taxon>Rhabditomorpha</taxon>
        <taxon>Strongyloidea</taxon>
        <taxon>Trichostrongylidae</taxon>
        <taxon>Trichostrongylus</taxon>
    </lineage>
</organism>
<dbReference type="EMBL" id="WIXE01017803">
    <property type="protein sequence ID" value="KAK5971426.1"/>
    <property type="molecule type" value="Genomic_DNA"/>
</dbReference>
<reference evidence="1 2" key="1">
    <citation type="submission" date="2019-10" db="EMBL/GenBank/DDBJ databases">
        <title>Assembly and Annotation for the nematode Trichostrongylus colubriformis.</title>
        <authorList>
            <person name="Martin J."/>
        </authorList>
    </citation>
    <scope>NUCLEOTIDE SEQUENCE [LARGE SCALE GENOMIC DNA]</scope>
    <source>
        <strain evidence="1">G859</strain>
        <tissue evidence="1">Whole worm</tissue>
    </source>
</reference>
<keyword evidence="2" id="KW-1185">Reference proteome</keyword>
<evidence type="ECO:0000313" key="1">
    <source>
        <dbReference type="EMBL" id="KAK5971426.1"/>
    </source>
</evidence>
<dbReference type="Proteomes" id="UP001331761">
    <property type="component" value="Unassembled WGS sequence"/>
</dbReference>
<name>A0AAN8F1E8_TRICO</name>
<dbReference type="AlphaFoldDB" id="A0AAN8F1E8"/>
<feature type="non-terminal residue" evidence="1">
    <location>
        <position position="36"/>
    </location>
</feature>
<evidence type="ECO:0000313" key="2">
    <source>
        <dbReference type="Proteomes" id="UP001331761"/>
    </source>
</evidence>